<feature type="transmembrane region" description="Helical" evidence="1">
    <location>
        <begin position="69"/>
        <end position="91"/>
    </location>
</feature>
<keyword evidence="1" id="KW-1133">Transmembrane helix</keyword>
<gene>
    <name evidence="3" type="ORF">A2Y83_02635</name>
</gene>
<sequence length="136" mass="15719">MISAKSISDTGILEIGIYHEDGSQAEQIANAATYILRTKHNLYHGAGDKVSVKIIDKPITTNWPAKPNIIVNLILAVIFGLIMGVAFIYYYPDYDLDKYLTGLFKRKKKKTIFHNHLEHEFTREEELYDKFDKFHK</sequence>
<dbReference type="InterPro" id="IPR032807">
    <property type="entry name" value="GNVR"/>
</dbReference>
<comment type="caution">
    <text evidence="3">The sequence shown here is derived from an EMBL/GenBank/DDBJ whole genome shotgun (WGS) entry which is preliminary data.</text>
</comment>
<dbReference type="EMBL" id="MFFS01000078">
    <property type="protein sequence ID" value="OGF20899.1"/>
    <property type="molecule type" value="Genomic_DNA"/>
</dbReference>
<dbReference type="Proteomes" id="UP000178323">
    <property type="component" value="Unassembled WGS sequence"/>
</dbReference>
<dbReference type="AlphaFoldDB" id="A0A1F5S2K0"/>
<feature type="domain" description="Tyrosine-protein kinase G-rich" evidence="2">
    <location>
        <begin position="40"/>
        <end position="88"/>
    </location>
</feature>
<protein>
    <recommendedName>
        <fullName evidence="2">Tyrosine-protein kinase G-rich domain-containing protein</fullName>
    </recommendedName>
</protein>
<evidence type="ECO:0000313" key="3">
    <source>
        <dbReference type="EMBL" id="OGF20899.1"/>
    </source>
</evidence>
<keyword evidence="1" id="KW-0472">Membrane</keyword>
<dbReference type="Pfam" id="PF13807">
    <property type="entry name" value="GNVR"/>
    <property type="match status" value="1"/>
</dbReference>
<name>A0A1F5S2K0_9BACT</name>
<evidence type="ECO:0000256" key="1">
    <source>
        <dbReference type="SAM" id="Phobius"/>
    </source>
</evidence>
<accession>A0A1F5S2K0</accession>
<reference evidence="3 4" key="1">
    <citation type="journal article" date="2016" name="Nat. Commun.">
        <title>Thousands of microbial genomes shed light on interconnected biogeochemical processes in an aquifer system.</title>
        <authorList>
            <person name="Anantharaman K."/>
            <person name="Brown C.T."/>
            <person name="Hug L.A."/>
            <person name="Sharon I."/>
            <person name="Castelle C.J."/>
            <person name="Probst A.J."/>
            <person name="Thomas B.C."/>
            <person name="Singh A."/>
            <person name="Wilkins M.J."/>
            <person name="Karaoz U."/>
            <person name="Brodie E.L."/>
            <person name="Williams K.H."/>
            <person name="Hubbard S.S."/>
            <person name="Banfield J.F."/>
        </authorList>
    </citation>
    <scope>NUCLEOTIDE SEQUENCE [LARGE SCALE GENOMIC DNA]</scope>
</reference>
<proteinExistence type="predicted"/>
<organism evidence="3 4">
    <name type="scientific">Candidatus Falkowbacteria bacterium RBG_13_39_14</name>
    <dbReference type="NCBI Taxonomy" id="1797985"/>
    <lineage>
        <taxon>Bacteria</taxon>
        <taxon>Candidatus Falkowiibacteriota</taxon>
    </lineage>
</organism>
<dbReference type="STRING" id="1797985.A2Y83_02635"/>
<evidence type="ECO:0000313" key="4">
    <source>
        <dbReference type="Proteomes" id="UP000178323"/>
    </source>
</evidence>
<keyword evidence="1" id="KW-0812">Transmembrane</keyword>
<evidence type="ECO:0000259" key="2">
    <source>
        <dbReference type="Pfam" id="PF13807"/>
    </source>
</evidence>